<name>A0AAE3KMF2_9CYAN</name>
<comment type="caution">
    <text evidence="2">The sequence shown here is derived from an EMBL/GenBank/DDBJ whole genome shotgun (WGS) entry which is preliminary data.</text>
</comment>
<dbReference type="SUPFAM" id="SSF52218">
    <property type="entry name" value="Flavoproteins"/>
    <property type="match status" value="1"/>
</dbReference>
<sequence>MSKLAIVYFSASNKTHLMAEAIAEGASQVVDVKVELLRIVTDQIVKGVWQNPEIIAKLNQADAIVFGSPTYMGGVAGEFKLFIDAASEVWFKQGWKDKIAAGFTHSSCLSGDKQGTLLSLAINAAQHGMIWVNVGDLPSHFLGKDDGVNRLGSFLGVMGQGSVMSGVEGKLELDPGDYLTAFRFGQRIAEATQRWGKVE</sequence>
<gene>
    <name evidence="2" type="ORF">NJ959_03745</name>
</gene>
<dbReference type="InterPro" id="IPR005025">
    <property type="entry name" value="FMN_Rdtase-like_dom"/>
</dbReference>
<keyword evidence="3" id="KW-1185">Reference proteome</keyword>
<accession>A0AAE3KMF2</accession>
<evidence type="ECO:0000313" key="2">
    <source>
        <dbReference type="EMBL" id="MCP2727588.1"/>
    </source>
</evidence>
<dbReference type="GO" id="GO:0003955">
    <property type="term" value="F:NAD(P)H dehydrogenase (quinone) activity"/>
    <property type="evidence" value="ECO:0007669"/>
    <property type="project" value="TreeGrafter"/>
</dbReference>
<protein>
    <submittedName>
        <fullName evidence="2">Flavodoxin family protein</fullName>
    </submittedName>
</protein>
<dbReference type="InterPro" id="IPR029039">
    <property type="entry name" value="Flavoprotein-like_sf"/>
</dbReference>
<dbReference type="Pfam" id="PF03358">
    <property type="entry name" value="FMN_red"/>
    <property type="match status" value="1"/>
</dbReference>
<dbReference type="GO" id="GO:0016020">
    <property type="term" value="C:membrane"/>
    <property type="evidence" value="ECO:0007669"/>
    <property type="project" value="TreeGrafter"/>
</dbReference>
<dbReference type="PROSITE" id="PS50902">
    <property type="entry name" value="FLAVODOXIN_LIKE"/>
    <property type="match status" value="1"/>
</dbReference>
<dbReference type="AlphaFoldDB" id="A0AAE3KMF2"/>
<dbReference type="RefSeq" id="WP_254010400.1">
    <property type="nucleotide sequence ID" value="NZ_JAMZMM010000020.1"/>
</dbReference>
<organism evidence="2 3">
    <name type="scientific">Limnofasciculus baicalensis BBK-W-15</name>
    <dbReference type="NCBI Taxonomy" id="2699891"/>
    <lineage>
        <taxon>Bacteria</taxon>
        <taxon>Bacillati</taxon>
        <taxon>Cyanobacteriota</taxon>
        <taxon>Cyanophyceae</taxon>
        <taxon>Coleofasciculales</taxon>
        <taxon>Coleofasciculaceae</taxon>
        <taxon>Limnofasciculus</taxon>
        <taxon>Limnofasciculus baicalensis</taxon>
    </lineage>
</organism>
<feature type="domain" description="Flavodoxin-like" evidence="1">
    <location>
        <begin position="4"/>
        <end position="189"/>
    </location>
</feature>
<evidence type="ECO:0000259" key="1">
    <source>
        <dbReference type="PROSITE" id="PS50902"/>
    </source>
</evidence>
<dbReference type="GO" id="GO:0010181">
    <property type="term" value="F:FMN binding"/>
    <property type="evidence" value="ECO:0007669"/>
    <property type="project" value="InterPro"/>
</dbReference>
<dbReference type="Gene3D" id="3.40.50.360">
    <property type="match status" value="1"/>
</dbReference>
<proteinExistence type="predicted"/>
<evidence type="ECO:0000313" key="3">
    <source>
        <dbReference type="Proteomes" id="UP001204953"/>
    </source>
</evidence>
<dbReference type="EMBL" id="JAMZMM010000020">
    <property type="protein sequence ID" value="MCP2727588.1"/>
    <property type="molecule type" value="Genomic_DNA"/>
</dbReference>
<dbReference type="Proteomes" id="UP001204953">
    <property type="component" value="Unassembled WGS sequence"/>
</dbReference>
<dbReference type="InterPro" id="IPR008254">
    <property type="entry name" value="Flavodoxin/NO_synth"/>
</dbReference>
<dbReference type="PANTHER" id="PTHR30546:SF23">
    <property type="entry name" value="FLAVOPROTEIN-LIKE PROTEIN YCP4-RELATED"/>
    <property type="match status" value="1"/>
</dbReference>
<dbReference type="PANTHER" id="PTHR30546">
    <property type="entry name" value="FLAVODOXIN-RELATED PROTEIN WRBA-RELATED"/>
    <property type="match status" value="1"/>
</dbReference>
<reference evidence="2" key="1">
    <citation type="submission" date="2022-06" db="EMBL/GenBank/DDBJ databases">
        <title>New cyanobacteria of genus Symplocastrum in benthos of Lake Baikal.</title>
        <authorList>
            <person name="Sorokovikova E."/>
            <person name="Tikhonova I."/>
            <person name="Krasnopeev A."/>
            <person name="Evseev P."/>
            <person name="Gladkikh A."/>
            <person name="Belykh O."/>
        </authorList>
    </citation>
    <scope>NUCLEOTIDE SEQUENCE</scope>
    <source>
        <strain evidence="2">BBK-W-15</strain>
    </source>
</reference>